<dbReference type="Pfam" id="PF02657">
    <property type="entry name" value="SufE"/>
    <property type="match status" value="1"/>
</dbReference>
<dbReference type="OrthoDB" id="495661at2759"/>
<dbReference type="EMBL" id="CAID01000002">
    <property type="protein sequence ID" value="CAL52167.2"/>
    <property type="molecule type" value="Genomic_DNA"/>
</dbReference>
<proteinExistence type="inferred from homology"/>
<dbReference type="InterPro" id="IPR003808">
    <property type="entry name" value="Fe-S_metab-assoc_dom"/>
</dbReference>
<comment type="caution">
    <text evidence="3">The sequence shown here is derived from an EMBL/GenBank/DDBJ whole genome shotgun (WGS) entry which is preliminary data.</text>
</comment>
<evidence type="ECO:0000313" key="3">
    <source>
        <dbReference type="EMBL" id="CAL52167.2"/>
    </source>
</evidence>
<dbReference type="PANTHER" id="PTHR43597:SF5">
    <property type="entry name" value="SUFE-LIKE PROTEIN 2, CHLOROPLASTIC"/>
    <property type="match status" value="1"/>
</dbReference>
<reference evidence="3 4" key="2">
    <citation type="journal article" date="2014" name="BMC Genomics">
        <title>An improved genome of the model marine alga Ostreococcus tauri unfolds by assessing Illumina de novo assemblies.</title>
        <authorList>
            <person name="Blanc-Mathieu R."/>
            <person name="Verhelst B."/>
            <person name="Derelle E."/>
            <person name="Rombauts S."/>
            <person name="Bouget F.Y."/>
            <person name="Carre I."/>
            <person name="Chateau A."/>
            <person name="Eyre-Walker A."/>
            <person name="Grimsley N."/>
            <person name="Moreau H."/>
            <person name="Piegu B."/>
            <person name="Rivals E."/>
            <person name="Schackwitz W."/>
            <person name="Van de Peer Y."/>
            <person name="Piganeau G."/>
        </authorList>
    </citation>
    <scope>NUCLEOTIDE SEQUENCE [LARGE SCALE GENOMIC DNA]</scope>
    <source>
        <strain evidence="4">OTTH 0595 / CCAP 157/2 / RCC745</strain>
    </source>
</reference>
<sequence>MSARLRTPWFRTDAGVARRRDVQERSRWRTRLTPRSIILVRAETGEISPKSLASVVSSFQAVPDPMQRYRQLLFMAKTLTPVQAERLCDMYKVPGCVSQVWIIPSLKDGLVYYDAESDALLTKGLAALLIKALSGNSPEEISSVTPNFIADLGLKSALTPSRTNGLLNMLSLMQNQARSFL</sequence>
<dbReference type="Proteomes" id="UP000009170">
    <property type="component" value="Unassembled WGS sequence"/>
</dbReference>
<dbReference type="GeneID" id="9837075"/>
<name>Q01ET5_OSTTA</name>
<comment type="similarity">
    <text evidence="1">Belongs to the SufE family.</text>
</comment>
<dbReference type="KEGG" id="ota:OT_ostta02g01250"/>
<reference evidence="4" key="1">
    <citation type="journal article" date="2006" name="Proc. Natl. Acad. Sci. U.S.A.">
        <title>Genome analysis of the smallest free-living eukaryote Ostreococcus tauri unveils many unique features.</title>
        <authorList>
            <person name="Derelle E."/>
            <person name="Ferraz C."/>
            <person name="Rombauts S."/>
            <person name="Rouze P."/>
            <person name="Worden A.Z."/>
            <person name="Robbens S."/>
            <person name="Partensky F."/>
            <person name="Degroeve S."/>
            <person name="Echeynie S."/>
            <person name="Cooke R."/>
            <person name="Saeys Y."/>
            <person name="Wuyts J."/>
            <person name="Jabbari K."/>
            <person name="Bowler C."/>
            <person name="Panaud O."/>
            <person name="Piegu B."/>
            <person name="Ball S.G."/>
            <person name="Ral J.-P."/>
            <person name="Bouget F.-Y."/>
            <person name="Piganeau G."/>
            <person name="De Baets B."/>
            <person name="Picard A."/>
            <person name="Delseny M."/>
            <person name="Demaille J."/>
            <person name="Van de Peer Y."/>
            <person name="Moreau H."/>
        </authorList>
    </citation>
    <scope>NUCLEOTIDE SEQUENCE [LARGE SCALE GENOMIC DNA]</scope>
    <source>
        <strain evidence="4">OTTH 0595 / CCAP 157/2 / RCC745</strain>
    </source>
</reference>
<evidence type="ECO:0000259" key="2">
    <source>
        <dbReference type="Pfam" id="PF02657"/>
    </source>
</evidence>
<dbReference type="STRING" id="70448.Q01ET5"/>
<dbReference type="OMA" id="RTNTWHN"/>
<dbReference type="InParanoid" id="Q01ET5"/>
<organism evidence="3 4">
    <name type="scientific">Ostreococcus tauri</name>
    <name type="common">Marine green alga</name>
    <dbReference type="NCBI Taxonomy" id="70448"/>
    <lineage>
        <taxon>Eukaryota</taxon>
        <taxon>Viridiplantae</taxon>
        <taxon>Chlorophyta</taxon>
        <taxon>Mamiellophyceae</taxon>
        <taxon>Mamiellales</taxon>
        <taxon>Bathycoccaceae</taxon>
        <taxon>Ostreococcus</taxon>
    </lineage>
</organism>
<dbReference type="AlphaFoldDB" id="Q01ET5"/>
<accession>Q01ET5</accession>
<protein>
    <submittedName>
        <fullName evidence="3">Fe-S metabolism associated domain, SufE-like</fullName>
    </submittedName>
</protein>
<keyword evidence="4" id="KW-1185">Reference proteome</keyword>
<evidence type="ECO:0000256" key="1">
    <source>
        <dbReference type="ARBA" id="ARBA00010282"/>
    </source>
</evidence>
<dbReference type="Gene3D" id="3.90.1010.10">
    <property type="match status" value="1"/>
</dbReference>
<gene>
    <name evidence="3" type="ORF">OT_ostta02g01250</name>
</gene>
<dbReference type="RefSeq" id="XP_003074899.1">
    <property type="nucleotide sequence ID" value="XM_003074851.1"/>
</dbReference>
<dbReference type="PANTHER" id="PTHR43597">
    <property type="entry name" value="SULFUR ACCEPTOR PROTEIN CSDE"/>
    <property type="match status" value="1"/>
</dbReference>
<evidence type="ECO:0000313" key="4">
    <source>
        <dbReference type="Proteomes" id="UP000009170"/>
    </source>
</evidence>
<feature type="domain" description="Fe-S metabolism associated" evidence="2">
    <location>
        <begin position="57"/>
        <end position="176"/>
    </location>
</feature>
<dbReference type="SUPFAM" id="SSF82649">
    <property type="entry name" value="SufE/NifU"/>
    <property type="match status" value="1"/>
</dbReference>